<dbReference type="GO" id="GO:0070412">
    <property type="term" value="F:R-SMAD binding"/>
    <property type="evidence" value="ECO:0007669"/>
    <property type="project" value="InterPro"/>
</dbReference>
<keyword evidence="6" id="KW-1133">Transmembrane helix</keyword>
<dbReference type="PROSITE" id="PS01209">
    <property type="entry name" value="LDLRA_1"/>
    <property type="match status" value="1"/>
</dbReference>
<evidence type="ECO:0000256" key="6">
    <source>
        <dbReference type="ARBA" id="ARBA00022989"/>
    </source>
</evidence>
<dbReference type="SMART" id="SM00192">
    <property type="entry name" value="LDLa"/>
    <property type="match status" value="1"/>
</dbReference>
<evidence type="ECO:0000313" key="12">
    <source>
        <dbReference type="Proteomes" id="UP000316079"/>
    </source>
</evidence>
<evidence type="ECO:0000256" key="7">
    <source>
        <dbReference type="ARBA" id="ARBA00023136"/>
    </source>
</evidence>
<comment type="caution">
    <text evidence="9">Lacks conserved residue(s) required for the propagation of feature annotation.</text>
</comment>
<keyword evidence="7" id="KW-0472">Membrane</keyword>
<dbReference type="OrthoDB" id="10038550at2759"/>
<evidence type="ECO:0000256" key="10">
    <source>
        <dbReference type="SAM" id="MobiDB-lite"/>
    </source>
</evidence>
<reference evidence="11 12" key="1">
    <citation type="journal article" date="2019" name="Sci. Data">
        <title>Hybrid genome assembly and annotation of Danionella translucida.</title>
        <authorList>
            <person name="Kadobianskyi M."/>
            <person name="Schulze L."/>
            <person name="Schuelke M."/>
            <person name="Judkewitz B."/>
        </authorList>
    </citation>
    <scope>NUCLEOTIDE SEQUENCE [LARGE SCALE GENOMIC DNA]</scope>
    <source>
        <strain evidence="11 12">Bolton</strain>
    </source>
</reference>
<dbReference type="InterPro" id="IPR002172">
    <property type="entry name" value="LDrepeatLR_classA_rpt"/>
</dbReference>
<evidence type="ECO:0000256" key="1">
    <source>
        <dbReference type="ARBA" id="ARBA00004391"/>
    </source>
</evidence>
<sequence length="1012" mass="112481">MEAEGWDNSPLQTGTLAARRKKASCLAESRLSDVESSYAKLPVVLRAASSDHIPMCEVARREQGHMAEMSRWGWGPWLASCGGGQMEARNCRRRGAEIETGSATPLDTAVLCTKLNLLPPPPLTVAQHGGIHKLCPERLPSVGEWVLGSSCIEARAIFCRDETALSNLWKTPSPMAGIIGIQFILNKMATYAQEATADTQLVMVDILSRSHNTFCLVLKEEQLSRDDFSLVPTGCDLADLRRVCVCAPLQNAVEQQRSPVFDEEGGERERAHGVSEGKSPEQKEDVLTNSSFVPQSTPSDDVCLSLDPSEDHLRTRPFCSADQTTVVSISLTRPRLVSIRDCSWRNRQTPRHYVCSRILLLVCFTGLYLRSLNRSSGEALPGKETRLFWSRSNPALQALLLQQLMELLLKRWSALLRSARRSSDKCLSAFLNQPSLRIHQLSGHVHALTPMAGCLWLGGSPQATAASKVGVHKHGSGLSGRSSMQEADLPATNAFTGEEFCSLKCSDACFRRWCFDYSTPFTRSSAPLLWLAVSLTCLEWNVEKDILSLRSSGSWDDLRSSRSDRSKHERFQCKNGRCLNLGSQVCDQLNHCGDNSDEEHCPVSTQHPASAVFSCTPDSLLFSCVWAPSDDVITCASAADETRLLMRHINCTSYSNTSDHSDPTMHWERSWTHVKELRAVSEKTTRSENLCRAQLSSVQSEPVEEQTNSRLSHERTPYWRRGKRRGEPDRNRGNVKSLIEFAISPSAAAGPDALIMNRKEEFDIGGVVTVPFLSLIYKQSSRCVFVKMVLYSAPPRERFTAPSFMQHTRFRRFQPTYPYLQHEIDLPPTISLSDGEEPPPYQGPCTLQLRDPEQQLELNRESVRAPPNRTIFDSDLIDMHSSAGGGGPKPPSSNSGISATNGRMEGPPPAYSQVIDQHSNIVLYLQQHSNNPPLTLQTLANGGPERTLVLSKDPQREELVESRLFPAQEQSLIQPKTPDLEEAQSPRLRPPSRLPLVSMRVLFCNPPPTCTF</sequence>
<dbReference type="GO" id="GO:0030512">
    <property type="term" value="P:negative regulation of transforming growth factor beta receptor signaling pathway"/>
    <property type="evidence" value="ECO:0007669"/>
    <property type="project" value="InterPro"/>
</dbReference>
<dbReference type="InterPro" id="IPR036055">
    <property type="entry name" value="LDL_receptor-like_sf"/>
</dbReference>
<feature type="disulfide bond" evidence="9">
    <location>
        <begin position="586"/>
        <end position="601"/>
    </location>
</feature>
<evidence type="ECO:0000256" key="8">
    <source>
        <dbReference type="ARBA" id="ARBA00023157"/>
    </source>
</evidence>
<evidence type="ECO:0000256" key="4">
    <source>
        <dbReference type="ARBA" id="ARBA00022700"/>
    </source>
</evidence>
<dbReference type="SUPFAM" id="SSF57424">
    <property type="entry name" value="LDL receptor-like module"/>
    <property type="match status" value="1"/>
</dbReference>
<dbReference type="AlphaFoldDB" id="A0A553NN77"/>
<name>A0A553NN77_9TELE</name>
<evidence type="ECO:0000256" key="9">
    <source>
        <dbReference type="PROSITE-ProRule" id="PRU00124"/>
    </source>
</evidence>
<dbReference type="STRING" id="623744.A0A553NN77"/>
<keyword evidence="8 9" id="KW-1015">Disulfide bond</keyword>
<dbReference type="PROSITE" id="PS50068">
    <property type="entry name" value="LDLRA_2"/>
    <property type="match status" value="1"/>
</dbReference>
<feature type="region of interest" description="Disordered" evidence="10">
    <location>
        <begin position="257"/>
        <end position="285"/>
    </location>
</feature>
<dbReference type="EMBL" id="SRMA01026820">
    <property type="protein sequence ID" value="TRY66899.1"/>
    <property type="molecule type" value="Genomic_DNA"/>
</dbReference>
<evidence type="ECO:0000256" key="2">
    <source>
        <dbReference type="ARBA" id="ARBA00009908"/>
    </source>
</evidence>
<feature type="region of interest" description="Disordered" evidence="10">
    <location>
        <begin position="877"/>
        <end position="910"/>
    </location>
</feature>
<dbReference type="InterPro" id="IPR043445">
    <property type="entry name" value="TMEPAI/LRAD4"/>
</dbReference>
<comment type="subcellular location">
    <subcellularLocation>
        <location evidence="1">Early endosome membrane</location>
        <topology evidence="1">Single-pass membrane protein</topology>
    </subcellularLocation>
</comment>
<keyword evidence="5" id="KW-0967">Endosome</keyword>
<dbReference type="GO" id="GO:0031901">
    <property type="term" value="C:early endosome membrane"/>
    <property type="evidence" value="ECO:0007669"/>
    <property type="project" value="UniProtKB-SubCell"/>
</dbReference>
<dbReference type="GO" id="GO:0000139">
    <property type="term" value="C:Golgi membrane"/>
    <property type="evidence" value="ECO:0007669"/>
    <property type="project" value="TreeGrafter"/>
</dbReference>
<feature type="compositionally biased region" description="Basic and acidic residues" evidence="10">
    <location>
        <begin position="267"/>
        <end position="285"/>
    </location>
</feature>
<organism evidence="11 12">
    <name type="scientific">Danionella cerebrum</name>
    <dbReference type="NCBI Taxonomy" id="2873325"/>
    <lineage>
        <taxon>Eukaryota</taxon>
        <taxon>Metazoa</taxon>
        <taxon>Chordata</taxon>
        <taxon>Craniata</taxon>
        <taxon>Vertebrata</taxon>
        <taxon>Euteleostomi</taxon>
        <taxon>Actinopterygii</taxon>
        <taxon>Neopterygii</taxon>
        <taxon>Teleostei</taxon>
        <taxon>Ostariophysi</taxon>
        <taxon>Cypriniformes</taxon>
        <taxon>Danionidae</taxon>
        <taxon>Danioninae</taxon>
        <taxon>Danionella</taxon>
    </lineage>
</organism>
<dbReference type="CDD" id="cd00112">
    <property type="entry name" value="LDLa"/>
    <property type="match status" value="1"/>
</dbReference>
<evidence type="ECO:0000256" key="3">
    <source>
        <dbReference type="ARBA" id="ARBA00022692"/>
    </source>
</evidence>
<keyword evidence="3" id="KW-0812">Transmembrane</keyword>
<dbReference type="PANTHER" id="PTHR16514:SF4">
    <property type="entry name" value="LOW-DENSITY LIPOPROTEIN RECEPTOR CLASS A DOMAIN-CONTAINING PROTEIN 4"/>
    <property type="match status" value="1"/>
</dbReference>
<evidence type="ECO:0000256" key="5">
    <source>
        <dbReference type="ARBA" id="ARBA00022753"/>
    </source>
</evidence>
<keyword evidence="12" id="KW-1185">Reference proteome</keyword>
<dbReference type="InterPro" id="IPR023415">
    <property type="entry name" value="LDLR_class-A_CS"/>
</dbReference>
<dbReference type="Proteomes" id="UP000316079">
    <property type="component" value="Unassembled WGS sequence"/>
</dbReference>
<evidence type="ECO:0000313" key="11">
    <source>
        <dbReference type="EMBL" id="TRY66899.1"/>
    </source>
</evidence>
<feature type="region of interest" description="Disordered" evidence="10">
    <location>
        <begin position="966"/>
        <end position="991"/>
    </location>
</feature>
<dbReference type="PANTHER" id="PTHR16514">
    <property type="entry name" value="LOW DENSITY LIPOPROTEIN RECEPTOR CLASS A DOMAIN-CONTAINING 4A"/>
    <property type="match status" value="1"/>
</dbReference>
<accession>A0A553NN77</accession>
<protein>
    <submittedName>
        <fullName evidence="11">Uncharacterized protein</fullName>
    </submittedName>
</protein>
<gene>
    <name evidence="11" type="ORF">DNTS_028507</name>
</gene>
<comment type="caution">
    <text evidence="11">The sequence shown here is derived from an EMBL/GenBank/DDBJ whole genome shotgun (WGS) entry which is preliminary data.</text>
</comment>
<dbReference type="Gene3D" id="4.10.400.10">
    <property type="entry name" value="Low-density Lipoprotein Receptor"/>
    <property type="match status" value="1"/>
</dbReference>
<keyword evidence="4" id="KW-0734">Signal transduction inhibitor</keyword>
<proteinExistence type="inferred from homology"/>
<dbReference type="Pfam" id="PF00057">
    <property type="entry name" value="Ldl_recept_a"/>
    <property type="match status" value="1"/>
</dbReference>
<comment type="similarity">
    <text evidence="2">Belongs to the PMEPA1 family.</text>
</comment>